<sequence>NPADSEESENTVKCCPGCSRSCLNYEGILAEYLISYFGRFSATHPMTSLRICAPCHQGRQEIKIFYTNFEISNYFELGPKQLTMAVLRKMSIYVKKDLGLGVVITFRLLFCPASLSGKHIFQYAQKALTGCDAVRVALAFLWDDGKCCYRQFSYYCMFVSSKAQPTMLMAQNIQLIF</sequence>
<evidence type="ECO:0000313" key="1">
    <source>
        <dbReference type="EMBL" id="CAB3994522.1"/>
    </source>
</evidence>
<protein>
    <submittedName>
        <fullName evidence="1">Uncharacterized protein</fullName>
    </submittedName>
</protein>
<organism evidence="1 2">
    <name type="scientific">Paramuricea clavata</name>
    <name type="common">Red gorgonian</name>
    <name type="synonym">Violescent sea-whip</name>
    <dbReference type="NCBI Taxonomy" id="317549"/>
    <lineage>
        <taxon>Eukaryota</taxon>
        <taxon>Metazoa</taxon>
        <taxon>Cnidaria</taxon>
        <taxon>Anthozoa</taxon>
        <taxon>Octocorallia</taxon>
        <taxon>Malacalcyonacea</taxon>
        <taxon>Plexauridae</taxon>
        <taxon>Paramuricea</taxon>
    </lineage>
</organism>
<comment type="caution">
    <text evidence="1">The sequence shown here is derived from an EMBL/GenBank/DDBJ whole genome shotgun (WGS) entry which is preliminary data.</text>
</comment>
<gene>
    <name evidence="1" type="ORF">PACLA_8A050339</name>
</gene>
<evidence type="ECO:0000313" key="2">
    <source>
        <dbReference type="Proteomes" id="UP001152795"/>
    </source>
</evidence>
<dbReference type="EMBL" id="CACRXK020002481">
    <property type="protein sequence ID" value="CAB3994522.1"/>
    <property type="molecule type" value="Genomic_DNA"/>
</dbReference>
<proteinExistence type="predicted"/>
<accession>A0A6S7GWL5</accession>
<feature type="non-terminal residue" evidence="1">
    <location>
        <position position="177"/>
    </location>
</feature>
<keyword evidence="2" id="KW-1185">Reference proteome</keyword>
<dbReference type="Proteomes" id="UP001152795">
    <property type="component" value="Unassembled WGS sequence"/>
</dbReference>
<feature type="non-terminal residue" evidence="1">
    <location>
        <position position="1"/>
    </location>
</feature>
<name>A0A6S7GWL5_PARCT</name>
<dbReference type="AlphaFoldDB" id="A0A6S7GWL5"/>
<reference evidence="1" key="1">
    <citation type="submission" date="2020-04" db="EMBL/GenBank/DDBJ databases">
        <authorList>
            <person name="Alioto T."/>
            <person name="Alioto T."/>
            <person name="Gomez Garrido J."/>
        </authorList>
    </citation>
    <scope>NUCLEOTIDE SEQUENCE</scope>
    <source>
        <strain evidence="1">A484AB</strain>
    </source>
</reference>